<dbReference type="GO" id="GO:0006302">
    <property type="term" value="P:double-strand break repair"/>
    <property type="evidence" value="ECO:0007669"/>
    <property type="project" value="InterPro"/>
</dbReference>
<dbReference type="Gene3D" id="3.40.50.300">
    <property type="entry name" value="P-loop containing nucleotide triphosphate hydrolases"/>
    <property type="match status" value="2"/>
</dbReference>
<dbReference type="Pfam" id="PF13476">
    <property type="entry name" value="AAA_23"/>
    <property type="match status" value="1"/>
</dbReference>
<proteinExistence type="predicted"/>
<keyword evidence="5" id="KW-1185">Reference proteome</keyword>
<protein>
    <submittedName>
        <fullName evidence="4">AAA family ATPase</fullName>
    </submittedName>
</protein>
<dbReference type="RefSeq" id="WP_148067352.1">
    <property type="nucleotide sequence ID" value="NZ_VRZA01000002.1"/>
</dbReference>
<dbReference type="Proteomes" id="UP000321039">
    <property type="component" value="Unassembled WGS sequence"/>
</dbReference>
<feature type="coiled-coil region" evidence="1">
    <location>
        <begin position="497"/>
        <end position="552"/>
    </location>
</feature>
<reference evidence="4 5" key="1">
    <citation type="submission" date="2019-08" db="EMBL/GenBank/DDBJ databases">
        <title>Parahaliea maris sp. nov., isolated from the surface seawater.</title>
        <authorList>
            <person name="Liu Y."/>
        </authorList>
    </citation>
    <scope>NUCLEOTIDE SEQUENCE [LARGE SCALE GENOMIC DNA]</scope>
    <source>
        <strain evidence="4 5">HSLHS9</strain>
    </source>
</reference>
<dbReference type="InterPro" id="IPR038729">
    <property type="entry name" value="Rad50/SbcC_AAA"/>
</dbReference>
<feature type="region of interest" description="Disordered" evidence="2">
    <location>
        <begin position="238"/>
        <end position="258"/>
    </location>
</feature>
<feature type="domain" description="Rad50/SbcC-type AAA" evidence="3">
    <location>
        <begin position="5"/>
        <end position="298"/>
    </location>
</feature>
<keyword evidence="1" id="KW-0175">Coiled coil</keyword>
<dbReference type="PANTHER" id="PTHR41259">
    <property type="entry name" value="DOUBLE-STRAND BREAK REPAIR RAD50 ATPASE, PUTATIVE-RELATED"/>
    <property type="match status" value="1"/>
</dbReference>
<evidence type="ECO:0000256" key="2">
    <source>
        <dbReference type="SAM" id="MobiDB-lite"/>
    </source>
</evidence>
<dbReference type="AlphaFoldDB" id="A0A5C9A890"/>
<dbReference type="PANTHER" id="PTHR41259:SF1">
    <property type="entry name" value="DOUBLE-STRAND BREAK REPAIR RAD50 ATPASE, PUTATIVE-RELATED"/>
    <property type="match status" value="1"/>
</dbReference>
<accession>A0A5C9A890</accession>
<evidence type="ECO:0000313" key="5">
    <source>
        <dbReference type="Proteomes" id="UP000321039"/>
    </source>
</evidence>
<gene>
    <name evidence="4" type="ORF">FV139_06015</name>
</gene>
<name>A0A5C9A890_9GAMM</name>
<dbReference type="EMBL" id="VRZA01000002">
    <property type="protein sequence ID" value="TXS95441.1"/>
    <property type="molecule type" value="Genomic_DNA"/>
</dbReference>
<dbReference type="GO" id="GO:0016887">
    <property type="term" value="F:ATP hydrolysis activity"/>
    <property type="evidence" value="ECO:0007669"/>
    <property type="project" value="InterPro"/>
</dbReference>
<dbReference type="InterPro" id="IPR027417">
    <property type="entry name" value="P-loop_NTPase"/>
</dbReference>
<sequence length="882" mass="98016">MKLLSLTVDQVRQFRAPFTLDGLAPGINLISGPNESGKSTLVQAIRAAFFERYASSSVDYLQPWGDSSAAPSVELLFEAQGARWHLRKRFLKKKRCDLTIDGQSCSNDEAEEKLAGLLGFQFAKKGASKPDHWGIPGLLWVEQGGGQSIEAPVSHASEHLQSALNSLLGEVASSSGDDLIQQVEQQRQLLLTAAGKPRGEYAELATTCSALEGQLDDLDTRIRHYRERVDRLALVQTEHRRAEQERPWESQLQEADKSARQLAAIEQEQRELQRDEDQRRQTEATLQAYRDQQAQAHRQARELQQRKVAEADAEAALETLQQASEPVQANVAAAQQAYDNAARELQQAREWERRDGLEKALQQATEQLAEGLDALQRAEQLQQSLAGVRQALGELRIDEAVVEDLEQLTAELTDTGIRLEAIATRVSYQLDPGVSITLAGEQVSESGETLLTDATRMSVPGVGSFEITPGGTDINALRRTQSEQQAAVASLLAETGVSSLEEARNRAREQRRLAEDAKRLDAELRAVAPGGLDLLRERHAECARQCDTARQQLQALPAAAERTGPSPDVEAAQQTQQDAAGALKAVEARREAHQLELSRAEVRLDSARTEVKQLANTLAAPEFKARENELADQLLRTEQALAACLERIERRQREIDAARPDLLQQDIERLRSSATILQETHQKRAEELASLRSALQSEGAHGLEEERATLENNLQHNRRRHAELERRARALDLLLSLLTERRQELTRRLQAPLQKHLDHYLGILFPDAGLQVNDALVPEQFQRKGELGRFADLSFGAREQTGLIARLAYADLLQEAGRPTLIILDDSLVHSDRERQGIMQRVLFDAARRHQILLFTCHPENWQGLGVAPRDLPALKLGTAGA</sequence>
<feature type="coiled-coil region" evidence="1">
    <location>
        <begin position="700"/>
        <end position="741"/>
    </location>
</feature>
<evidence type="ECO:0000313" key="4">
    <source>
        <dbReference type="EMBL" id="TXS95441.1"/>
    </source>
</evidence>
<dbReference type="SUPFAM" id="SSF52540">
    <property type="entry name" value="P-loop containing nucleoside triphosphate hydrolases"/>
    <property type="match status" value="1"/>
</dbReference>
<evidence type="ECO:0000256" key="1">
    <source>
        <dbReference type="SAM" id="Coils"/>
    </source>
</evidence>
<feature type="coiled-coil region" evidence="1">
    <location>
        <begin position="583"/>
        <end position="617"/>
    </location>
</feature>
<organism evidence="4 5">
    <name type="scientific">Parahaliea maris</name>
    <dbReference type="NCBI Taxonomy" id="2716870"/>
    <lineage>
        <taxon>Bacteria</taxon>
        <taxon>Pseudomonadati</taxon>
        <taxon>Pseudomonadota</taxon>
        <taxon>Gammaproteobacteria</taxon>
        <taxon>Cellvibrionales</taxon>
        <taxon>Halieaceae</taxon>
        <taxon>Parahaliea</taxon>
    </lineage>
</organism>
<comment type="caution">
    <text evidence="4">The sequence shown here is derived from an EMBL/GenBank/DDBJ whole genome shotgun (WGS) entry which is preliminary data.</text>
</comment>
<evidence type="ECO:0000259" key="3">
    <source>
        <dbReference type="Pfam" id="PF13476"/>
    </source>
</evidence>